<dbReference type="InterPro" id="IPR050834">
    <property type="entry name" value="Glycosyltransf_2"/>
</dbReference>
<dbReference type="InterPro" id="IPR029044">
    <property type="entry name" value="Nucleotide-diphossugar_trans"/>
</dbReference>
<keyword evidence="3" id="KW-1185">Reference proteome</keyword>
<dbReference type="AlphaFoldDB" id="A0A5C8K9Q1"/>
<dbReference type="GO" id="GO:0016740">
    <property type="term" value="F:transferase activity"/>
    <property type="evidence" value="ECO:0007669"/>
    <property type="project" value="UniProtKB-KW"/>
</dbReference>
<dbReference type="Gene3D" id="3.90.550.10">
    <property type="entry name" value="Spore Coat Polysaccharide Biosynthesis Protein SpsA, Chain A"/>
    <property type="match status" value="1"/>
</dbReference>
<dbReference type="PANTHER" id="PTHR43685:SF11">
    <property type="entry name" value="GLYCOSYLTRANSFERASE TAGX-RELATED"/>
    <property type="match status" value="1"/>
</dbReference>
<accession>A0A5C8K9Q1</accession>
<organism evidence="2 3">
    <name type="scientific">Pontibacter qinzhouensis</name>
    <dbReference type="NCBI Taxonomy" id="2603253"/>
    <lineage>
        <taxon>Bacteria</taxon>
        <taxon>Pseudomonadati</taxon>
        <taxon>Bacteroidota</taxon>
        <taxon>Cytophagia</taxon>
        <taxon>Cytophagales</taxon>
        <taxon>Hymenobacteraceae</taxon>
        <taxon>Pontibacter</taxon>
    </lineage>
</organism>
<dbReference type="OrthoDB" id="597270at2"/>
<evidence type="ECO:0000313" key="3">
    <source>
        <dbReference type="Proteomes" id="UP000321926"/>
    </source>
</evidence>
<dbReference type="Pfam" id="PF00535">
    <property type="entry name" value="Glycos_transf_2"/>
    <property type="match status" value="1"/>
</dbReference>
<evidence type="ECO:0000259" key="1">
    <source>
        <dbReference type="Pfam" id="PF00535"/>
    </source>
</evidence>
<dbReference type="Proteomes" id="UP000321926">
    <property type="component" value="Unassembled WGS sequence"/>
</dbReference>
<dbReference type="PANTHER" id="PTHR43685">
    <property type="entry name" value="GLYCOSYLTRANSFERASE"/>
    <property type="match status" value="1"/>
</dbReference>
<proteinExistence type="predicted"/>
<evidence type="ECO:0000313" key="2">
    <source>
        <dbReference type="EMBL" id="TXK46965.1"/>
    </source>
</evidence>
<reference evidence="2 3" key="1">
    <citation type="submission" date="2019-08" db="EMBL/GenBank/DDBJ databases">
        <authorList>
            <person name="Shi S."/>
        </authorList>
    </citation>
    <scope>NUCLEOTIDE SEQUENCE [LARGE SCALE GENOMIC DNA]</scope>
    <source>
        <strain evidence="2 3">GY10130</strain>
    </source>
</reference>
<dbReference type="SUPFAM" id="SSF53448">
    <property type="entry name" value="Nucleotide-diphospho-sugar transferases"/>
    <property type="match status" value="1"/>
</dbReference>
<dbReference type="EMBL" id="VRTY01000031">
    <property type="protein sequence ID" value="TXK46965.1"/>
    <property type="molecule type" value="Genomic_DNA"/>
</dbReference>
<protein>
    <submittedName>
        <fullName evidence="2">Glycosyltransferase family 2 protein</fullName>
    </submittedName>
</protein>
<gene>
    <name evidence="2" type="ORF">FVR03_10115</name>
</gene>
<sequence>MYKLIISNPLVSIVIPLFNGEKYIRFTLESILKQSYTFWECLIVDDGSTDHSVSIAEEYVRKDGRFKIIIRNRLPKGGGSCRNLGVSNAKGKYLIFLDADDFLEPFCLKQRVREMESNPDLGFGLFKMLSYYGSKENAIDDCLRVFPGYSANYISRFIKADSPWVISCPIWRTDVINDKPFDINLARLQDTDFHLNILLNYPDILFGIFDSLPADVYYRKEQESRNRYKDHKFLDRIIESRIYFIKKYINLCLATESKAQFLPYLKANLIDLVARHTLAHNTSHDEKLQQLISSSYQDGVLNGTEYYLLKISYFTWKNTFTSKLPLLKGVFRTLLYKRVKLNA</sequence>
<name>A0A5C8K9Q1_9BACT</name>
<keyword evidence="2" id="KW-0808">Transferase</keyword>
<dbReference type="InterPro" id="IPR001173">
    <property type="entry name" value="Glyco_trans_2-like"/>
</dbReference>
<comment type="caution">
    <text evidence="2">The sequence shown here is derived from an EMBL/GenBank/DDBJ whole genome shotgun (WGS) entry which is preliminary data.</text>
</comment>
<dbReference type="CDD" id="cd00761">
    <property type="entry name" value="Glyco_tranf_GTA_type"/>
    <property type="match status" value="1"/>
</dbReference>
<feature type="domain" description="Glycosyltransferase 2-like" evidence="1">
    <location>
        <begin position="12"/>
        <end position="122"/>
    </location>
</feature>